<dbReference type="RefSeq" id="WP_048879100.1">
    <property type="nucleotide sequence ID" value="NZ_BANC01000054.1"/>
</dbReference>
<reference evidence="15 16" key="1">
    <citation type="submission" date="2012-11" db="EMBL/GenBank/DDBJ databases">
        <title>Whole genome sequence of Acidocella aminolytica 101 = DSM 11237.</title>
        <authorList>
            <person name="Azuma Y."/>
            <person name="Higashiura N."/>
            <person name="Hirakawa H."/>
            <person name="Matsushita K."/>
        </authorList>
    </citation>
    <scope>NUCLEOTIDE SEQUENCE [LARGE SCALE GENOMIC DNA]</scope>
    <source>
        <strain evidence="16">101 / DSM 11237</strain>
    </source>
</reference>
<evidence type="ECO:0000256" key="1">
    <source>
        <dbReference type="ARBA" id="ARBA00003330"/>
    </source>
</evidence>
<keyword evidence="8" id="KW-0676">Redox-active center</keyword>
<evidence type="ECO:0000256" key="6">
    <source>
        <dbReference type="ARBA" id="ARBA00023002"/>
    </source>
</evidence>
<dbReference type="InterPro" id="IPR036249">
    <property type="entry name" value="Thioredoxin-like_sf"/>
</dbReference>
<dbReference type="FunFam" id="3.40.30.10:FF:000007">
    <property type="entry name" value="Thioredoxin-dependent thiol peroxidase"/>
    <property type="match status" value="1"/>
</dbReference>
<keyword evidence="5" id="KW-0049">Antioxidant</keyword>
<comment type="catalytic activity">
    <reaction evidence="12">
        <text>a hydroperoxide + [thioredoxin]-dithiol = an alcohol + [thioredoxin]-disulfide + H2O</text>
        <dbReference type="Rhea" id="RHEA:62620"/>
        <dbReference type="Rhea" id="RHEA-COMP:10698"/>
        <dbReference type="Rhea" id="RHEA-COMP:10700"/>
        <dbReference type="ChEBI" id="CHEBI:15377"/>
        <dbReference type="ChEBI" id="CHEBI:29950"/>
        <dbReference type="ChEBI" id="CHEBI:30879"/>
        <dbReference type="ChEBI" id="CHEBI:35924"/>
        <dbReference type="ChEBI" id="CHEBI:50058"/>
        <dbReference type="EC" id="1.11.1.24"/>
    </reaction>
</comment>
<accession>A0A0D6PIR3</accession>
<dbReference type="NCBIfam" id="NF006960">
    <property type="entry name" value="PRK09437.1"/>
    <property type="match status" value="1"/>
</dbReference>
<dbReference type="CDD" id="cd03017">
    <property type="entry name" value="PRX_BCP"/>
    <property type="match status" value="1"/>
</dbReference>
<evidence type="ECO:0000256" key="3">
    <source>
        <dbReference type="ARBA" id="ARBA00013017"/>
    </source>
</evidence>
<evidence type="ECO:0000256" key="4">
    <source>
        <dbReference type="ARBA" id="ARBA00022559"/>
    </source>
</evidence>
<dbReference type="GO" id="GO:0045454">
    <property type="term" value="P:cell redox homeostasis"/>
    <property type="evidence" value="ECO:0007669"/>
    <property type="project" value="TreeGrafter"/>
</dbReference>
<evidence type="ECO:0000256" key="7">
    <source>
        <dbReference type="ARBA" id="ARBA00023157"/>
    </source>
</evidence>
<evidence type="ECO:0000256" key="12">
    <source>
        <dbReference type="ARBA" id="ARBA00049091"/>
    </source>
</evidence>
<comment type="similarity">
    <text evidence="10">Belongs to the peroxiredoxin family. BCP/PrxQ subfamily.</text>
</comment>
<evidence type="ECO:0000256" key="11">
    <source>
        <dbReference type="ARBA" id="ARBA00042639"/>
    </source>
</evidence>
<dbReference type="GO" id="GO:0005737">
    <property type="term" value="C:cytoplasm"/>
    <property type="evidence" value="ECO:0007669"/>
    <property type="project" value="TreeGrafter"/>
</dbReference>
<feature type="domain" description="Thioredoxin" evidence="14">
    <location>
        <begin position="3"/>
        <end position="155"/>
    </location>
</feature>
<evidence type="ECO:0000313" key="16">
    <source>
        <dbReference type="Proteomes" id="UP000032668"/>
    </source>
</evidence>
<evidence type="ECO:0000259" key="14">
    <source>
        <dbReference type="PROSITE" id="PS51352"/>
    </source>
</evidence>
<evidence type="ECO:0000256" key="13">
    <source>
        <dbReference type="PIRSR" id="PIRSR000239-1"/>
    </source>
</evidence>
<dbReference type="Pfam" id="PF00578">
    <property type="entry name" value="AhpC-TSA"/>
    <property type="match status" value="1"/>
</dbReference>
<dbReference type="PANTHER" id="PTHR42801">
    <property type="entry name" value="THIOREDOXIN-DEPENDENT PEROXIDE REDUCTASE"/>
    <property type="match status" value="1"/>
</dbReference>
<gene>
    <name evidence="15" type="ORF">Aam_055_084</name>
</gene>
<dbReference type="STRING" id="1120923.SAMN02746095_00699"/>
<evidence type="ECO:0000256" key="5">
    <source>
        <dbReference type="ARBA" id="ARBA00022862"/>
    </source>
</evidence>
<dbReference type="InterPro" id="IPR050924">
    <property type="entry name" value="Peroxiredoxin_BCP/PrxQ"/>
</dbReference>
<organism evidence="15 16">
    <name type="scientific">Acidocella aminolytica 101 = DSM 11237</name>
    <dbReference type="NCBI Taxonomy" id="1120923"/>
    <lineage>
        <taxon>Bacteria</taxon>
        <taxon>Pseudomonadati</taxon>
        <taxon>Pseudomonadota</taxon>
        <taxon>Alphaproteobacteria</taxon>
        <taxon>Acetobacterales</taxon>
        <taxon>Acidocellaceae</taxon>
        <taxon>Acidocella</taxon>
    </lineage>
</organism>
<evidence type="ECO:0000256" key="10">
    <source>
        <dbReference type="ARBA" id="ARBA00038489"/>
    </source>
</evidence>
<comment type="function">
    <text evidence="1">Thiol-specific peroxidase that catalyzes the reduction of hydrogen peroxide and organic hydroperoxides to water and alcohols, respectively. Plays a role in cell protection against oxidative stress by detoxifying peroxides and as sensor of hydrogen peroxide-mediated signaling events.</text>
</comment>
<dbReference type="Gene3D" id="3.40.30.10">
    <property type="entry name" value="Glutaredoxin"/>
    <property type="match status" value="1"/>
</dbReference>
<dbReference type="PANTHER" id="PTHR42801:SF4">
    <property type="entry name" value="AHPC_TSA FAMILY PROTEIN"/>
    <property type="match status" value="1"/>
</dbReference>
<feature type="active site" description="Cysteine sulfenic acid (-SOH) intermediate; for peroxidase activity" evidence="13">
    <location>
        <position position="45"/>
    </location>
</feature>
<name>A0A0D6PIR3_9PROT</name>
<protein>
    <recommendedName>
        <fullName evidence="3">thioredoxin-dependent peroxiredoxin</fullName>
        <ecNumber evidence="3">1.11.1.24</ecNumber>
    </recommendedName>
    <alternativeName>
        <fullName evidence="9">Thioredoxin peroxidase</fullName>
    </alternativeName>
    <alternativeName>
        <fullName evidence="11">Thioredoxin-dependent peroxiredoxin Bcp</fullName>
    </alternativeName>
</protein>
<evidence type="ECO:0000313" key="15">
    <source>
        <dbReference type="EMBL" id="GAN80704.1"/>
    </source>
</evidence>
<dbReference type="GO" id="GO:0034599">
    <property type="term" value="P:cellular response to oxidative stress"/>
    <property type="evidence" value="ECO:0007669"/>
    <property type="project" value="TreeGrafter"/>
</dbReference>
<dbReference type="InterPro" id="IPR024706">
    <property type="entry name" value="Peroxiredoxin_AhpC-typ"/>
</dbReference>
<dbReference type="Proteomes" id="UP000032668">
    <property type="component" value="Unassembled WGS sequence"/>
</dbReference>
<dbReference type="SUPFAM" id="SSF52833">
    <property type="entry name" value="Thioredoxin-like"/>
    <property type="match status" value="1"/>
</dbReference>
<keyword evidence="4 15" id="KW-0575">Peroxidase</keyword>
<keyword evidence="6" id="KW-0560">Oxidoreductase</keyword>
<dbReference type="InterPro" id="IPR013766">
    <property type="entry name" value="Thioredoxin_domain"/>
</dbReference>
<comment type="subunit">
    <text evidence="2">Monomer.</text>
</comment>
<dbReference type="GO" id="GO:0008379">
    <property type="term" value="F:thioredoxin peroxidase activity"/>
    <property type="evidence" value="ECO:0007669"/>
    <property type="project" value="TreeGrafter"/>
</dbReference>
<sequence>MSLTEGDYAPDFSLPATGERTVSLETLKGKPFVLYFYPRADTPGCTKEACAFQDGLPDFSGLGVTVIGVSKDKMKALEKFAEKYTLEFPLASDPDATVIDAYGAWQEKSMYGKKYMGIQRSTVLVDAHGKVAKIWPKVKIEGHAEVVLKAVKALG</sequence>
<evidence type="ECO:0000256" key="9">
    <source>
        <dbReference type="ARBA" id="ARBA00032824"/>
    </source>
</evidence>
<dbReference type="OrthoDB" id="9812811at2"/>
<evidence type="ECO:0000256" key="2">
    <source>
        <dbReference type="ARBA" id="ARBA00011245"/>
    </source>
</evidence>
<dbReference type="PROSITE" id="PS51352">
    <property type="entry name" value="THIOREDOXIN_2"/>
    <property type="match status" value="1"/>
</dbReference>
<dbReference type="EC" id="1.11.1.24" evidence="3"/>
<keyword evidence="16" id="KW-1185">Reference proteome</keyword>
<dbReference type="AlphaFoldDB" id="A0A0D6PIR3"/>
<proteinExistence type="inferred from homology"/>
<evidence type="ECO:0000256" key="8">
    <source>
        <dbReference type="ARBA" id="ARBA00023284"/>
    </source>
</evidence>
<comment type="caution">
    <text evidence="15">The sequence shown here is derived from an EMBL/GenBank/DDBJ whole genome shotgun (WGS) entry which is preliminary data.</text>
</comment>
<dbReference type="EMBL" id="BANC01000054">
    <property type="protein sequence ID" value="GAN80704.1"/>
    <property type="molecule type" value="Genomic_DNA"/>
</dbReference>
<dbReference type="PIRSF" id="PIRSF000239">
    <property type="entry name" value="AHPC"/>
    <property type="match status" value="1"/>
</dbReference>
<keyword evidence="7" id="KW-1015">Disulfide bond</keyword>
<dbReference type="InterPro" id="IPR000866">
    <property type="entry name" value="AhpC/TSA"/>
</dbReference>